<dbReference type="PANTHER" id="PTHR43065:SF46">
    <property type="entry name" value="C4-DICARBOXYLATE TRANSPORT SENSOR PROTEIN DCTB"/>
    <property type="match status" value="1"/>
</dbReference>
<evidence type="ECO:0000256" key="2">
    <source>
        <dbReference type="ARBA" id="ARBA00022741"/>
    </source>
</evidence>
<dbReference type="InterPro" id="IPR005467">
    <property type="entry name" value="His_kinase_dom"/>
</dbReference>
<keyword evidence="2" id="KW-0547">Nucleotide-binding</keyword>
<sequence length="790" mass="90891">MLKQPKFLKYTVASKLPKLLGRESVSTEIQALFELVKNSYDADAKAVTIKFNHVELLSNAVNALDRRYKILFTKLKNEKPDAPVKELDDLVKKDPWYVVQYNLVEKYKDQTTIIIEDTGKGMTLEQIRDKWMKIGVSKTEDELITEKNRRVIGEKGVGRFAVERLSHRTILHSKTRGSKYTTIVDNNWDEFEKTKKSFDKIKIPIEYSPKNESEQGLKIELLNLRDIWTKNKITKVLDELSLLVLPEEIDPDFPFKITATYEKGGKTVTVEVKGGILKKAPYHFIAELTGDSLIRFTSAEYRKESIIPNVRGVKYELLEEFPFLNEEKEAAMALCGPVKLTYYGFPYDPTGRPLGWTEFYGETKVATIREDVKKYGGIRIYRDGFKVRPYGESGNDWLGLESRARATAGKLANDSVIGWVSITAKNNSQIMDTTTREKIIENNAFEDLKRFVLQTLHEYYKFTEKYRSDIVAKQTKKEIPKFIIKIRDQVVNNAKIPIMEKQSILSTLDQIQSHFVVEGERVKLEKEAMMDEKDAYRNLASVGITTGVVAHEVRDYLRSILSNSGTLKRELNKPEINKEIMLKSLEYMEPSIVNLRNYMTLIGSFTSAMSSRKKEFRRKKDINLYNELVFIKNSLRGIFERWGINFIIDIPKNLPKLRMFQADLQSILLNLISNSIKSLKLLADDRKKILDAKKNTIRISAAVDKKYVYIKFSDNGIGIPQMDRKFVFELFWTRTANMESVRAGSGLGLPIVKETVKDYGGEITIEDESEFKTGVTFKISLPVEKVLRNE</sequence>
<gene>
    <name evidence="7" type="ORF">NCS_30437</name>
</gene>
<dbReference type="Pfam" id="PF13589">
    <property type="entry name" value="HATPase_c_3"/>
    <property type="match status" value="1"/>
</dbReference>
<keyword evidence="8" id="KW-1185">Reference proteome</keyword>
<keyword evidence="5" id="KW-0902">Two-component regulatory system</keyword>
<feature type="domain" description="Histidine kinase" evidence="6">
    <location>
        <begin position="548"/>
        <end position="785"/>
    </location>
</feature>
<evidence type="ECO:0000259" key="6">
    <source>
        <dbReference type="PROSITE" id="PS50109"/>
    </source>
</evidence>
<dbReference type="GO" id="GO:0005524">
    <property type="term" value="F:ATP binding"/>
    <property type="evidence" value="ECO:0007669"/>
    <property type="project" value="UniProtKB-KW"/>
</dbReference>
<dbReference type="EC" id="2.7.13.3" evidence="7"/>
<evidence type="ECO:0000313" key="7">
    <source>
        <dbReference type="EMBL" id="SMH72597.1"/>
    </source>
</evidence>
<dbReference type="SUPFAM" id="SSF55874">
    <property type="entry name" value="ATPase domain of HSP90 chaperone/DNA topoisomerase II/histidine kinase"/>
    <property type="match status" value="2"/>
</dbReference>
<dbReference type="SMART" id="SM00387">
    <property type="entry name" value="HATPase_c"/>
    <property type="match status" value="1"/>
</dbReference>
<dbReference type="InterPro" id="IPR004358">
    <property type="entry name" value="Sig_transdc_His_kin-like_C"/>
</dbReference>
<dbReference type="InterPro" id="IPR036890">
    <property type="entry name" value="HATPase_C_sf"/>
</dbReference>
<proteinExistence type="predicted"/>
<accession>A0A2H1FIM5</accession>
<keyword evidence="1 7" id="KW-0808">Transferase</keyword>
<dbReference type="InterPro" id="IPR003594">
    <property type="entry name" value="HATPase_dom"/>
</dbReference>
<evidence type="ECO:0000256" key="4">
    <source>
        <dbReference type="ARBA" id="ARBA00022840"/>
    </source>
</evidence>
<evidence type="ECO:0000256" key="5">
    <source>
        <dbReference type="ARBA" id="ARBA00023012"/>
    </source>
</evidence>
<evidence type="ECO:0000313" key="8">
    <source>
        <dbReference type="Proteomes" id="UP000230607"/>
    </source>
</evidence>
<dbReference type="PANTHER" id="PTHR43065">
    <property type="entry name" value="SENSOR HISTIDINE KINASE"/>
    <property type="match status" value="1"/>
</dbReference>
<dbReference type="GO" id="GO:0004673">
    <property type="term" value="F:protein histidine kinase activity"/>
    <property type="evidence" value="ECO:0007669"/>
    <property type="project" value="UniProtKB-EC"/>
</dbReference>
<dbReference type="GO" id="GO:0000160">
    <property type="term" value="P:phosphorelay signal transduction system"/>
    <property type="evidence" value="ECO:0007669"/>
    <property type="project" value="UniProtKB-KW"/>
</dbReference>
<evidence type="ECO:0000256" key="1">
    <source>
        <dbReference type="ARBA" id="ARBA00022679"/>
    </source>
</evidence>
<evidence type="ECO:0000256" key="3">
    <source>
        <dbReference type="ARBA" id="ARBA00022777"/>
    </source>
</evidence>
<organism evidence="7 8">
    <name type="scientific">Candidatus Nitrosotalea okcheonensis</name>
    <dbReference type="NCBI Taxonomy" id="1903276"/>
    <lineage>
        <taxon>Archaea</taxon>
        <taxon>Nitrososphaerota</taxon>
        <taxon>Nitrososphaeria</taxon>
        <taxon>Nitrosotaleales</taxon>
        <taxon>Nitrosotaleaceae</taxon>
        <taxon>Nitrosotalea</taxon>
    </lineage>
</organism>
<protein>
    <submittedName>
        <fullName evidence="7">Putative Histidine kinase</fullName>
        <ecNumber evidence="7">2.7.13.3</ecNumber>
    </submittedName>
</protein>
<dbReference type="CDD" id="cd00075">
    <property type="entry name" value="HATPase"/>
    <property type="match status" value="1"/>
</dbReference>
<dbReference type="Proteomes" id="UP000230607">
    <property type="component" value="Chromosome 1"/>
</dbReference>
<dbReference type="AlphaFoldDB" id="A0A2H1FIM5"/>
<name>A0A2H1FIM5_9ARCH</name>
<keyword evidence="4" id="KW-0067">ATP-binding</keyword>
<reference evidence="8" key="1">
    <citation type="submission" date="2017-03" db="EMBL/GenBank/DDBJ databases">
        <authorList>
            <person name="Herbold C."/>
        </authorList>
    </citation>
    <scope>NUCLEOTIDE SEQUENCE [LARGE SCALE GENOMIC DNA]</scope>
</reference>
<keyword evidence="3 7" id="KW-0418">Kinase</keyword>
<dbReference type="Pfam" id="PF02518">
    <property type="entry name" value="HATPase_c"/>
    <property type="match status" value="1"/>
</dbReference>
<dbReference type="EMBL" id="LT841358">
    <property type="protein sequence ID" value="SMH72597.1"/>
    <property type="molecule type" value="Genomic_DNA"/>
</dbReference>
<dbReference type="Gene3D" id="3.30.565.10">
    <property type="entry name" value="Histidine kinase-like ATPase, C-terminal domain"/>
    <property type="match status" value="2"/>
</dbReference>
<dbReference type="PRINTS" id="PR00344">
    <property type="entry name" value="BCTRLSENSOR"/>
</dbReference>
<dbReference type="PROSITE" id="PS50109">
    <property type="entry name" value="HIS_KIN"/>
    <property type="match status" value="1"/>
</dbReference>